<comment type="caution">
    <text evidence="3">The sequence shown here is derived from an EMBL/GenBank/DDBJ whole genome shotgun (WGS) entry which is preliminary data.</text>
</comment>
<feature type="region of interest" description="Disordered" evidence="1">
    <location>
        <begin position="195"/>
        <end position="365"/>
    </location>
</feature>
<feature type="compositionally biased region" description="Basic residues" evidence="1">
    <location>
        <begin position="216"/>
        <end position="228"/>
    </location>
</feature>
<keyword evidence="2" id="KW-0812">Transmembrane</keyword>
<reference evidence="3 4" key="1">
    <citation type="submission" date="2011-12" db="EMBL/GenBank/DDBJ databases">
        <title>Whole genome shotgun sequence of Gordonia effusa NBRC 100432.</title>
        <authorList>
            <person name="Yoshida I."/>
            <person name="Takarada H."/>
            <person name="Hosoyama A."/>
            <person name="Tsuchikane K."/>
            <person name="Katsumata H."/>
            <person name="Yamazaki S."/>
            <person name="Fujita N."/>
        </authorList>
    </citation>
    <scope>NUCLEOTIDE SEQUENCE [LARGE SCALE GENOMIC DNA]</scope>
    <source>
        <strain evidence="3 4">NBRC 100432</strain>
    </source>
</reference>
<feature type="compositionally biased region" description="Low complexity" evidence="1">
    <location>
        <begin position="347"/>
        <end position="358"/>
    </location>
</feature>
<organism evidence="3 4">
    <name type="scientific">Gordonia effusa NBRC 100432</name>
    <dbReference type="NCBI Taxonomy" id="1077974"/>
    <lineage>
        <taxon>Bacteria</taxon>
        <taxon>Bacillati</taxon>
        <taxon>Actinomycetota</taxon>
        <taxon>Actinomycetes</taxon>
        <taxon>Mycobacteriales</taxon>
        <taxon>Gordoniaceae</taxon>
        <taxon>Gordonia</taxon>
    </lineage>
</organism>
<accession>H0QYG2</accession>
<dbReference type="STRING" id="1077974.GOEFS_041_00170"/>
<feature type="compositionally biased region" description="Polar residues" evidence="1">
    <location>
        <begin position="144"/>
        <end position="164"/>
    </location>
</feature>
<dbReference type="EMBL" id="BAEH01000041">
    <property type="protein sequence ID" value="GAB17863.1"/>
    <property type="molecule type" value="Genomic_DNA"/>
</dbReference>
<dbReference type="RefSeq" id="WP_007317200.1">
    <property type="nucleotide sequence ID" value="NZ_BAEH01000041.1"/>
</dbReference>
<feature type="transmembrane region" description="Helical" evidence="2">
    <location>
        <begin position="429"/>
        <end position="451"/>
    </location>
</feature>
<feature type="compositionally biased region" description="Low complexity" evidence="1">
    <location>
        <begin position="64"/>
        <end position="80"/>
    </location>
</feature>
<feature type="compositionally biased region" description="Low complexity" evidence="1">
    <location>
        <begin position="327"/>
        <end position="338"/>
    </location>
</feature>
<keyword evidence="2" id="KW-1133">Transmembrane helix</keyword>
<evidence type="ECO:0000256" key="2">
    <source>
        <dbReference type="SAM" id="Phobius"/>
    </source>
</evidence>
<feature type="transmembrane region" description="Helical" evidence="2">
    <location>
        <begin position="458"/>
        <end position="480"/>
    </location>
</feature>
<dbReference type="Proteomes" id="UP000035034">
    <property type="component" value="Unassembled WGS sequence"/>
</dbReference>
<evidence type="ECO:0008006" key="5">
    <source>
        <dbReference type="Google" id="ProtNLM"/>
    </source>
</evidence>
<dbReference type="AlphaFoldDB" id="H0QYG2"/>
<feature type="transmembrane region" description="Helical" evidence="2">
    <location>
        <begin position="402"/>
        <end position="423"/>
    </location>
</feature>
<keyword evidence="2" id="KW-0472">Membrane</keyword>
<protein>
    <recommendedName>
        <fullName evidence="5">Transmembrane protein</fullName>
    </recommendedName>
</protein>
<name>H0QYG2_9ACTN</name>
<feature type="region of interest" description="Disordered" evidence="1">
    <location>
        <begin position="1"/>
        <end position="165"/>
    </location>
</feature>
<feature type="compositionally biased region" description="Polar residues" evidence="1">
    <location>
        <begin position="112"/>
        <end position="123"/>
    </location>
</feature>
<evidence type="ECO:0000313" key="4">
    <source>
        <dbReference type="Proteomes" id="UP000035034"/>
    </source>
</evidence>
<evidence type="ECO:0000313" key="3">
    <source>
        <dbReference type="EMBL" id="GAB17863.1"/>
    </source>
</evidence>
<dbReference type="eggNOG" id="ENOG50348T2">
    <property type="taxonomic scope" value="Bacteria"/>
</dbReference>
<keyword evidence="4" id="KW-1185">Reference proteome</keyword>
<feature type="compositionally biased region" description="Low complexity" evidence="1">
    <location>
        <begin position="277"/>
        <end position="290"/>
    </location>
</feature>
<evidence type="ECO:0000256" key="1">
    <source>
        <dbReference type="SAM" id="MobiDB-lite"/>
    </source>
</evidence>
<sequence>MAQDPESRPISVSELLARSRREAGDEETTSTTSGRTGSGRRRVGRDGSISVAEITGEIPKITGPEPTSSQPRSSSPYVSPGESAFPRSSAPAPTSGAARTASGMPPVPPRPQTSNPADAQTDVTPVVDSPALDLPASEVPAPASPQTNSPQVDSPQTRDFNATAITGIIPVVDENAPDDDDLDFEAYRNFADYETGEPAATGKKAKPAKAKSEKPKKAKRGLFGRKKKSADTEPAADTLAVVEPESDASNDQIPAIRPSVAASEPGPAIVPSVRRSAPAPVDADADSGPAITPHVVARTPVTDQPKQPAPSTPEAPELATDDTQEISVVRSVTPSVTPAITPSKSFTEPAITPSSAPAEPEPEEPAHNIRTSLRKAITDDTEAGPIPDEAPLNSKHSPLVQWLLLIGQCVVGLAIGAGLFWGFTELWKWSVIFALVLAAVVIFGIVTLVHVVRRRHDLVSTLLALGVGLIVTIGPLVLLASSST</sequence>
<dbReference type="OrthoDB" id="4382213at2"/>
<gene>
    <name evidence="3" type="ORF">GOEFS_041_00170</name>
</gene>
<proteinExistence type="predicted"/>